<evidence type="ECO:0000313" key="2">
    <source>
        <dbReference type="Proteomes" id="UP001044222"/>
    </source>
</evidence>
<keyword evidence="2" id="KW-1185">Reference proteome</keyword>
<organism evidence="1 2">
    <name type="scientific">Anguilla anguilla</name>
    <name type="common">European freshwater eel</name>
    <name type="synonym">Muraena anguilla</name>
    <dbReference type="NCBI Taxonomy" id="7936"/>
    <lineage>
        <taxon>Eukaryota</taxon>
        <taxon>Metazoa</taxon>
        <taxon>Chordata</taxon>
        <taxon>Craniata</taxon>
        <taxon>Vertebrata</taxon>
        <taxon>Euteleostomi</taxon>
        <taxon>Actinopterygii</taxon>
        <taxon>Neopterygii</taxon>
        <taxon>Teleostei</taxon>
        <taxon>Anguilliformes</taxon>
        <taxon>Anguillidae</taxon>
        <taxon>Anguilla</taxon>
    </lineage>
</organism>
<proteinExistence type="predicted"/>
<evidence type="ECO:0000313" key="1">
    <source>
        <dbReference type="EMBL" id="KAG5830094.1"/>
    </source>
</evidence>
<dbReference type="EMBL" id="JAFIRN010000134">
    <property type="protein sequence ID" value="KAG5830094.1"/>
    <property type="molecule type" value="Genomic_DNA"/>
</dbReference>
<feature type="non-terminal residue" evidence="1">
    <location>
        <position position="95"/>
    </location>
</feature>
<protein>
    <submittedName>
        <fullName evidence="1">Uncharacterized protein</fullName>
    </submittedName>
</protein>
<dbReference type="Proteomes" id="UP001044222">
    <property type="component" value="Unassembled WGS sequence"/>
</dbReference>
<gene>
    <name evidence="1" type="ORF">ANANG_G00317340</name>
</gene>
<accession>A0A9D3LIU1</accession>
<reference evidence="1" key="1">
    <citation type="submission" date="2021-01" db="EMBL/GenBank/DDBJ databases">
        <title>A chromosome-scale assembly of European eel, Anguilla anguilla.</title>
        <authorList>
            <person name="Henkel C."/>
            <person name="Jong-Raadsen S.A."/>
            <person name="Dufour S."/>
            <person name="Weltzien F.-A."/>
            <person name="Palstra A.P."/>
            <person name="Pelster B."/>
            <person name="Spaink H.P."/>
            <person name="Van Den Thillart G.E."/>
            <person name="Jansen H."/>
            <person name="Zahm M."/>
            <person name="Klopp C."/>
            <person name="Cedric C."/>
            <person name="Louis A."/>
            <person name="Berthelot C."/>
            <person name="Parey E."/>
            <person name="Roest Crollius H."/>
            <person name="Montfort J."/>
            <person name="Robinson-Rechavi M."/>
            <person name="Bucao C."/>
            <person name="Bouchez O."/>
            <person name="Gislard M."/>
            <person name="Lluch J."/>
            <person name="Milhes M."/>
            <person name="Lampietro C."/>
            <person name="Lopez Roques C."/>
            <person name="Donnadieu C."/>
            <person name="Braasch I."/>
            <person name="Desvignes T."/>
            <person name="Postlethwait J."/>
            <person name="Bobe J."/>
            <person name="Guiguen Y."/>
            <person name="Dirks R."/>
        </authorList>
    </citation>
    <scope>NUCLEOTIDE SEQUENCE</scope>
    <source>
        <strain evidence="1">Tag_6206</strain>
        <tissue evidence="1">Liver</tissue>
    </source>
</reference>
<comment type="caution">
    <text evidence="1">The sequence shown here is derived from an EMBL/GenBank/DDBJ whole genome shotgun (WGS) entry which is preliminary data.</text>
</comment>
<sequence>ACEREPNATLWSFLQWRQKLKSRKPRQRPAPNVVSFSACQEKHWTAHFENLGIYRGVLKDVESLIFLQLSTFNVSTSKGRMFMLVEGTMMFKNVV</sequence>
<name>A0A9D3LIU1_ANGAN</name>
<dbReference type="AlphaFoldDB" id="A0A9D3LIU1"/>